<evidence type="ECO:0000256" key="1">
    <source>
        <dbReference type="ARBA" id="ARBA00001966"/>
    </source>
</evidence>
<evidence type="ECO:0000256" key="4">
    <source>
        <dbReference type="ARBA" id="ARBA00023004"/>
    </source>
</evidence>
<keyword evidence="4" id="KW-0408">Iron</keyword>
<comment type="cofactor">
    <cofactor evidence="1">
        <name>[4Fe-4S] cluster</name>
        <dbReference type="ChEBI" id="CHEBI:49883"/>
    </cofactor>
</comment>
<dbReference type="SUPFAM" id="SSF102114">
    <property type="entry name" value="Radical SAM enzymes"/>
    <property type="match status" value="1"/>
</dbReference>
<dbReference type="InterPro" id="IPR007197">
    <property type="entry name" value="rSAM"/>
</dbReference>
<dbReference type="NCBIfam" id="TIGR04085">
    <property type="entry name" value="rSAM_more_4Fe4S"/>
    <property type="match status" value="1"/>
</dbReference>
<dbReference type="SFLD" id="SFLDG01067">
    <property type="entry name" value="SPASM/twitch_domain_containing"/>
    <property type="match status" value="1"/>
</dbReference>
<comment type="caution">
    <text evidence="8">The sequence shown here is derived from an EMBL/GenBank/DDBJ whole genome shotgun (WGS) entry which is preliminary data.</text>
</comment>
<evidence type="ECO:0000313" key="8">
    <source>
        <dbReference type="EMBL" id="OEG14552.1"/>
    </source>
</evidence>
<dbReference type="EMBL" id="MIJY01000022">
    <property type="protein sequence ID" value="OEG14552.1"/>
    <property type="molecule type" value="Genomic_DNA"/>
</dbReference>
<proteinExistence type="inferred from homology"/>
<dbReference type="PANTHER" id="PTHR43273">
    <property type="entry name" value="ANAEROBIC SULFATASE-MATURATING ENZYME HOMOLOG ASLB-RELATED"/>
    <property type="match status" value="1"/>
</dbReference>
<keyword evidence="5" id="KW-0411">Iron-sulfur</keyword>
<reference evidence="9" key="1">
    <citation type="submission" date="2016-09" db="EMBL/GenBank/DDBJ databases">
        <authorList>
            <person name="Gulvik C.A."/>
        </authorList>
    </citation>
    <scope>NUCLEOTIDE SEQUENCE [LARGE SCALE GENOMIC DNA]</scope>
    <source>
        <strain evidence="9">LMG 8895</strain>
    </source>
</reference>
<evidence type="ECO:0000256" key="2">
    <source>
        <dbReference type="ARBA" id="ARBA00022691"/>
    </source>
</evidence>
<dbReference type="InterPro" id="IPR013785">
    <property type="entry name" value="Aldolase_TIM"/>
</dbReference>
<comment type="similarity">
    <text evidence="6">Belongs to the radical SAM superfamily. Anaerobic sulfatase-maturating enzyme family.</text>
</comment>
<keyword evidence="3" id="KW-0479">Metal-binding</keyword>
<dbReference type="CDD" id="cd01335">
    <property type="entry name" value="Radical_SAM"/>
    <property type="match status" value="1"/>
</dbReference>
<feature type="domain" description="Radical SAM core" evidence="7">
    <location>
        <begin position="1"/>
        <end position="238"/>
    </location>
</feature>
<dbReference type="RefSeq" id="WP_069663536.1">
    <property type="nucleotide sequence ID" value="NZ_JBHUJJ010000001.1"/>
</dbReference>
<dbReference type="SFLD" id="SFLDG01072">
    <property type="entry name" value="dehydrogenase_like"/>
    <property type="match status" value="1"/>
</dbReference>
<dbReference type="AlphaFoldDB" id="A0A1E5GPC8"/>
<evidence type="ECO:0000259" key="7">
    <source>
        <dbReference type="PROSITE" id="PS51918"/>
    </source>
</evidence>
<dbReference type="GO" id="GO:0051536">
    <property type="term" value="F:iron-sulfur cluster binding"/>
    <property type="evidence" value="ECO:0007669"/>
    <property type="project" value="UniProtKB-KW"/>
</dbReference>
<keyword evidence="9" id="KW-1185">Reference proteome</keyword>
<dbReference type="InterPro" id="IPR034485">
    <property type="entry name" value="Anaerobic_Cys-type_sulfatase-m"/>
</dbReference>
<dbReference type="OrthoDB" id="9808591at2"/>
<organism evidence="8 9">
    <name type="scientific">Enterococcus termitis</name>
    <dbReference type="NCBI Taxonomy" id="332950"/>
    <lineage>
        <taxon>Bacteria</taxon>
        <taxon>Bacillati</taxon>
        <taxon>Bacillota</taxon>
        <taxon>Bacilli</taxon>
        <taxon>Lactobacillales</taxon>
        <taxon>Enterococcaceae</taxon>
        <taxon>Enterococcus</taxon>
    </lineage>
</organism>
<dbReference type="InterPro" id="IPR023885">
    <property type="entry name" value="4Fe4S-binding_SPASM_dom"/>
</dbReference>
<dbReference type="SFLD" id="SFLDG01384">
    <property type="entry name" value="thioether_bond_formation_requi"/>
    <property type="match status" value="1"/>
</dbReference>
<dbReference type="Gene3D" id="3.20.20.70">
    <property type="entry name" value="Aldolase class I"/>
    <property type="match status" value="1"/>
</dbReference>
<dbReference type="GO" id="GO:0046872">
    <property type="term" value="F:metal ion binding"/>
    <property type="evidence" value="ECO:0007669"/>
    <property type="project" value="UniProtKB-KW"/>
</dbReference>
<name>A0A1E5GPC8_9ENTE</name>
<dbReference type="InterPro" id="IPR058240">
    <property type="entry name" value="rSAM_sf"/>
</dbReference>
<keyword evidence="2" id="KW-0949">S-adenosyl-L-methionine</keyword>
<dbReference type="SFLD" id="SFLDF00289">
    <property type="entry name" value="anaerobic_Cys-type_sulfatase-m"/>
    <property type="match status" value="1"/>
</dbReference>
<dbReference type="Pfam" id="PF04055">
    <property type="entry name" value="Radical_SAM"/>
    <property type="match status" value="1"/>
</dbReference>
<evidence type="ECO:0000313" key="9">
    <source>
        <dbReference type="Proteomes" id="UP000095094"/>
    </source>
</evidence>
<dbReference type="Proteomes" id="UP000095094">
    <property type="component" value="Unassembled WGS sequence"/>
</dbReference>
<dbReference type="GO" id="GO:0016491">
    <property type="term" value="F:oxidoreductase activity"/>
    <property type="evidence" value="ECO:0007669"/>
    <property type="project" value="InterPro"/>
</dbReference>
<evidence type="ECO:0000256" key="3">
    <source>
        <dbReference type="ARBA" id="ARBA00022723"/>
    </source>
</evidence>
<dbReference type="InterPro" id="IPR023867">
    <property type="entry name" value="Sulphatase_maturase_rSAM"/>
</dbReference>
<sequence length="364" mass="42588">MKSISVLIKPASSICNLRCSYCFYADVSSMREVRSFGKMKKENMEKMIANIYADLEEGDTIKFAFQGGEPTMIGLAYFENFVTYVKKQEKKVTVEYIIQTNGTLINDRWCKFLKENDFLVGLSIDSNEKFHDRNRVDYKQRGTYRRVMQTKKNFDTYEIPYNVLCVLTEQIAKKPYESFRFLLDQKIDYVQFIPCMDDFDTIKRGLYGVQPQTFAKFYKKIFRLWKTEYEAGHYISIKLFDDISNLFNYNFVGACGLTGKCQIQYVIEADGSVYPCDFYVTDEFKMGNIFERTLREIFNESSIPKRFICLRKELPKKCAQCPFLAACGGGCKRMENHMYVDADNDFCGYQEVLKDTVPYFTKKG</sequence>
<dbReference type="Pfam" id="PF13186">
    <property type="entry name" value="SPASM"/>
    <property type="match status" value="1"/>
</dbReference>
<gene>
    <name evidence="8" type="ORF">BCR25_19280</name>
</gene>
<accession>A0A1E5GPC8</accession>
<evidence type="ECO:0000256" key="5">
    <source>
        <dbReference type="ARBA" id="ARBA00023014"/>
    </source>
</evidence>
<dbReference type="SFLD" id="SFLDG01386">
    <property type="entry name" value="main_SPASM_domain-containing"/>
    <property type="match status" value="1"/>
</dbReference>
<evidence type="ECO:0000256" key="6">
    <source>
        <dbReference type="ARBA" id="ARBA00023601"/>
    </source>
</evidence>
<protein>
    <submittedName>
        <fullName evidence="8">Radical SAM/SPASM domain-containing protein</fullName>
    </submittedName>
</protein>
<dbReference type="SFLD" id="SFLDS00029">
    <property type="entry name" value="Radical_SAM"/>
    <property type="match status" value="1"/>
</dbReference>
<dbReference type="PROSITE" id="PS51918">
    <property type="entry name" value="RADICAL_SAM"/>
    <property type="match status" value="1"/>
</dbReference>
<dbReference type="PANTHER" id="PTHR43273:SF3">
    <property type="entry name" value="ANAEROBIC SULFATASE-MATURATING ENZYME HOMOLOG ASLB-RELATED"/>
    <property type="match status" value="1"/>
</dbReference>